<feature type="compositionally biased region" description="Gly residues" evidence="1">
    <location>
        <begin position="94"/>
        <end position="109"/>
    </location>
</feature>
<comment type="caution">
    <text evidence="3">The sequence shown here is derived from an EMBL/GenBank/DDBJ whole genome shotgun (WGS) entry which is preliminary data.</text>
</comment>
<sequence length="308" mass="30333">MLLERHGVVTRGAVTSERLPGGFTPVYQVLRAYEESGRCRRGYFVEGLGGAQFALPGAVDRMRAMAPGIAPGSPPGGMGDVWADGASDGATNGPTGGWTSGAVGRGAGEVAGETPSGMTEAPAGGMAGGMTGQAPGGTAREPTGGMVGGTAGQAPGGMAGGAAFGGARGGRWGVGGGRPGAGRSEGGRRAVVLASADPASPYGAALPWPQRPGDVGHKPGRKAGALVVLVDGHLVLYVERGGKTLLSFTDGDRLQPAVDALALAVRDGALGKLTVERADGGSIVDSPLAAALEAAGFHPTPRGLRLRA</sequence>
<feature type="compositionally biased region" description="Gly residues" evidence="1">
    <location>
        <begin position="125"/>
        <end position="135"/>
    </location>
</feature>
<name>A0ABN2FPQ8_9ACTN</name>
<proteinExistence type="predicted"/>
<gene>
    <name evidence="3" type="ORF">GCM10009733_061930</name>
</gene>
<dbReference type="Proteomes" id="UP001500064">
    <property type="component" value="Unassembled WGS sequence"/>
</dbReference>
<evidence type="ECO:0000313" key="4">
    <source>
        <dbReference type="Proteomes" id="UP001500064"/>
    </source>
</evidence>
<feature type="region of interest" description="Disordered" evidence="1">
    <location>
        <begin position="84"/>
        <end position="147"/>
    </location>
</feature>
<dbReference type="EMBL" id="BAAAMU010000053">
    <property type="protein sequence ID" value="GAA1656009.1"/>
    <property type="molecule type" value="Genomic_DNA"/>
</dbReference>
<dbReference type="InterPro" id="IPR055367">
    <property type="entry name" value="WH4_Lhr"/>
</dbReference>
<organism evidence="3 4">
    <name type="scientific">Nonomuraea maheshkhaliensis</name>
    <dbReference type="NCBI Taxonomy" id="419590"/>
    <lineage>
        <taxon>Bacteria</taxon>
        <taxon>Bacillati</taxon>
        <taxon>Actinomycetota</taxon>
        <taxon>Actinomycetes</taxon>
        <taxon>Streptosporangiales</taxon>
        <taxon>Streptosporangiaceae</taxon>
        <taxon>Nonomuraea</taxon>
    </lineage>
</organism>
<feature type="compositionally biased region" description="Low complexity" evidence="1">
    <location>
        <begin position="110"/>
        <end position="124"/>
    </location>
</feature>
<protein>
    <recommendedName>
        <fullName evidence="2">Large helicase-related protein winged-helix domain-containing protein</fullName>
    </recommendedName>
</protein>
<keyword evidence="4" id="KW-1185">Reference proteome</keyword>
<feature type="domain" description="Large helicase-related protein winged-helix" evidence="2">
    <location>
        <begin position="2"/>
        <end position="67"/>
    </location>
</feature>
<dbReference type="Pfam" id="PF23234">
    <property type="entry name" value="WHD_4th_Lhr"/>
    <property type="match status" value="1"/>
</dbReference>
<accession>A0ABN2FPQ8</accession>
<evidence type="ECO:0000313" key="3">
    <source>
        <dbReference type="EMBL" id="GAA1656009.1"/>
    </source>
</evidence>
<evidence type="ECO:0000256" key="1">
    <source>
        <dbReference type="SAM" id="MobiDB-lite"/>
    </source>
</evidence>
<reference evidence="3 4" key="1">
    <citation type="journal article" date="2019" name="Int. J. Syst. Evol. Microbiol.">
        <title>The Global Catalogue of Microorganisms (GCM) 10K type strain sequencing project: providing services to taxonomists for standard genome sequencing and annotation.</title>
        <authorList>
            <consortium name="The Broad Institute Genomics Platform"/>
            <consortium name="The Broad Institute Genome Sequencing Center for Infectious Disease"/>
            <person name="Wu L."/>
            <person name="Ma J."/>
        </authorList>
    </citation>
    <scope>NUCLEOTIDE SEQUENCE [LARGE SCALE GENOMIC DNA]</scope>
    <source>
        <strain evidence="3 4">JCM 13929</strain>
    </source>
</reference>
<evidence type="ECO:0000259" key="2">
    <source>
        <dbReference type="Pfam" id="PF23234"/>
    </source>
</evidence>